<accession>A0A9D2AKZ3</accession>
<dbReference type="AlphaFoldDB" id="A0A9D2AKZ3"/>
<reference evidence="18" key="2">
    <citation type="submission" date="2021-04" db="EMBL/GenBank/DDBJ databases">
        <authorList>
            <person name="Gilroy R."/>
        </authorList>
    </citation>
    <scope>NUCLEOTIDE SEQUENCE</scope>
    <source>
        <strain evidence="18">ChiSxjej3B15-572</strain>
    </source>
</reference>
<proteinExistence type="inferred from homology"/>
<evidence type="ECO:0000256" key="7">
    <source>
        <dbReference type="ARBA" id="ARBA00022989"/>
    </source>
</evidence>
<comment type="function">
    <text evidence="16">Peptidoglycan polymerase that is essential for cell division.</text>
</comment>
<dbReference type="PANTHER" id="PTHR30474">
    <property type="entry name" value="CELL CYCLE PROTEIN"/>
    <property type="match status" value="1"/>
</dbReference>
<evidence type="ECO:0000256" key="17">
    <source>
        <dbReference type="SAM" id="Phobius"/>
    </source>
</evidence>
<keyword evidence="5" id="KW-0133">Cell shape</keyword>
<evidence type="ECO:0000313" key="19">
    <source>
        <dbReference type="Proteomes" id="UP000824231"/>
    </source>
</evidence>
<evidence type="ECO:0000256" key="9">
    <source>
        <dbReference type="ARBA" id="ARBA00032370"/>
    </source>
</evidence>
<evidence type="ECO:0000256" key="8">
    <source>
        <dbReference type="ARBA" id="ARBA00023136"/>
    </source>
</evidence>
<dbReference type="EMBL" id="DXFH01000025">
    <property type="protein sequence ID" value="HIX35961.1"/>
    <property type="molecule type" value="Genomic_DNA"/>
</dbReference>
<feature type="transmembrane region" description="Helical" evidence="17">
    <location>
        <begin position="198"/>
        <end position="219"/>
    </location>
</feature>
<dbReference type="GO" id="GO:0015648">
    <property type="term" value="F:lipid-linked peptidoglycan transporter activity"/>
    <property type="evidence" value="ECO:0007669"/>
    <property type="project" value="TreeGrafter"/>
</dbReference>
<evidence type="ECO:0000256" key="11">
    <source>
        <dbReference type="ARBA" id="ARBA00038053"/>
    </source>
</evidence>
<evidence type="ECO:0000256" key="10">
    <source>
        <dbReference type="ARBA" id="ARBA00033270"/>
    </source>
</evidence>
<dbReference type="EC" id="2.4.99.28" evidence="14"/>
<dbReference type="GO" id="GO:0008360">
    <property type="term" value="P:regulation of cell shape"/>
    <property type="evidence" value="ECO:0007669"/>
    <property type="project" value="UniProtKB-KW"/>
</dbReference>
<comment type="caution">
    <text evidence="18">The sequence shown here is derived from an EMBL/GenBank/DDBJ whole genome shotgun (WGS) entry which is preliminary data.</text>
</comment>
<evidence type="ECO:0000256" key="13">
    <source>
        <dbReference type="ARBA" id="ARBA00041418"/>
    </source>
</evidence>
<feature type="transmembrane region" description="Helical" evidence="17">
    <location>
        <begin position="281"/>
        <end position="307"/>
    </location>
</feature>
<keyword evidence="2" id="KW-0328">Glycosyltransferase</keyword>
<evidence type="ECO:0000256" key="6">
    <source>
        <dbReference type="ARBA" id="ARBA00022984"/>
    </source>
</evidence>
<keyword evidence="7 17" id="KW-1133">Transmembrane helix</keyword>
<keyword evidence="4 17" id="KW-0812">Transmembrane</keyword>
<dbReference type="InterPro" id="IPR018365">
    <property type="entry name" value="Cell_cycle_FtsW-rel_CS"/>
</dbReference>
<comment type="catalytic activity">
    <reaction evidence="15">
        <text>[GlcNAc-(1-&gt;4)-Mur2Ac(oyl-L-Ala-gamma-D-Glu-L-Lys-D-Ala-D-Ala)](n)-di-trans,octa-cis-undecaprenyl diphosphate + beta-D-GlcNAc-(1-&gt;4)-Mur2Ac(oyl-L-Ala-gamma-D-Glu-L-Lys-D-Ala-D-Ala)-di-trans,octa-cis-undecaprenyl diphosphate = [GlcNAc-(1-&gt;4)-Mur2Ac(oyl-L-Ala-gamma-D-Glu-L-Lys-D-Ala-D-Ala)](n+1)-di-trans,octa-cis-undecaprenyl diphosphate + di-trans,octa-cis-undecaprenyl diphosphate + H(+)</text>
        <dbReference type="Rhea" id="RHEA:23708"/>
        <dbReference type="Rhea" id="RHEA-COMP:9602"/>
        <dbReference type="Rhea" id="RHEA-COMP:9603"/>
        <dbReference type="ChEBI" id="CHEBI:15378"/>
        <dbReference type="ChEBI" id="CHEBI:58405"/>
        <dbReference type="ChEBI" id="CHEBI:60033"/>
        <dbReference type="ChEBI" id="CHEBI:78435"/>
        <dbReference type="EC" id="2.4.99.28"/>
    </reaction>
</comment>
<feature type="transmembrane region" description="Helical" evidence="17">
    <location>
        <begin position="53"/>
        <end position="76"/>
    </location>
</feature>
<dbReference type="PANTHER" id="PTHR30474:SF2">
    <property type="entry name" value="PEPTIDOGLYCAN GLYCOSYLTRANSFERASE FTSW-RELATED"/>
    <property type="match status" value="1"/>
</dbReference>
<evidence type="ECO:0000256" key="1">
    <source>
        <dbReference type="ARBA" id="ARBA00004141"/>
    </source>
</evidence>
<feature type="transmembrane region" description="Helical" evidence="17">
    <location>
        <begin position="108"/>
        <end position="132"/>
    </location>
</feature>
<keyword evidence="8 17" id="KW-0472">Membrane</keyword>
<dbReference type="InterPro" id="IPR001182">
    <property type="entry name" value="FtsW/RodA"/>
</dbReference>
<comment type="similarity">
    <text evidence="11">Belongs to the SEDS family. FtsW subfamily.</text>
</comment>
<evidence type="ECO:0000313" key="18">
    <source>
        <dbReference type="EMBL" id="HIX35961.1"/>
    </source>
</evidence>
<keyword evidence="6" id="KW-0573">Peptidoglycan synthesis</keyword>
<feature type="transmembrane region" description="Helical" evidence="17">
    <location>
        <begin position="152"/>
        <end position="169"/>
    </location>
</feature>
<protein>
    <recommendedName>
        <fullName evidence="12">Probable peptidoglycan glycosyltransferase FtsW</fullName>
        <ecNumber evidence="14">2.4.99.28</ecNumber>
    </recommendedName>
    <alternativeName>
        <fullName evidence="13">Cell division protein FtsW</fullName>
    </alternativeName>
    <alternativeName>
        <fullName evidence="10">Cell wall polymerase</fullName>
    </alternativeName>
    <alternativeName>
        <fullName evidence="9">Peptidoglycan polymerase</fullName>
    </alternativeName>
</protein>
<dbReference type="GO" id="GO:0009252">
    <property type="term" value="P:peptidoglycan biosynthetic process"/>
    <property type="evidence" value="ECO:0007669"/>
    <property type="project" value="UniProtKB-KW"/>
</dbReference>
<name>A0A9D2AKZ3_9LACO</name>
<dbReference type="GO" id="GO:0032153">
    <property type="term" value="C:cell division site"/>
    <property type="evidence" value="ECO:0007669"/>
    <property type="project" value="TreeGrafter"/>
</dbReference>
<feature type="transmembrane region" description="Helical" evidence="17">
    <location>
        <begin position="83"/>
        <end position="102"/>
    </location>
</feature>
<evidence type="ECO:0000256" key="2">
    <source>
        <dbReference type="ARBA" id="ARBA00022676"/>
    </source>
</evidence>
<keyword evidence="3" id="KW-0808">Transferase</keyword>
<evidence type="ECO:0000256" key="14">
    <source>
        <dbReference type="ARBA" id="ARBA00044770"/>
    </source>
</evidence>
<evidence type="ECO:0000256" key="3">
    <source>
        <dbReference type="ARBA" id="ARBA00022679"/>
    </source>
</evidence>
<dbReference type="GO" id="GO:0051301">
    <property type="term" value="P:cell division"/>
    <property type="evidence" value="ECO:0007669"/>
    <property type="project" value="InterPro"/>
</dbReference>
<evidence type="ECO:0000256" key="5">
    <source>
        <dbReference type="ARBA" id="ARBA00022960"/>
    </source>
</evidence>
<sequence length="389" mass="42331">MGKTHSLRAKRFRNIDPWIVLPYVTLCVIGIIMVFSSSAAVSMQTGGSPKSYLIRQTIFVILGFIVAAFVSAINLTKLQNTRFLAGFAGLLVLALFYVRFLGARINGAAGWINLGFFSVQPAEIVKLFLILYLSRQFAHYNAVPGKYGLKQAAWPLGLTGFMLLLILIQPDVGGVAINFTIAMVLFLGSEIDWKTGSYVIVFGVGGLMLFLPTIARFIATHLHNYQANRFVAYLDPFGTTSGVGNQLVNSYYAISNGGFFGVGLGNSVQKMGYLPEPNTDFILAVIAEELGFVMVAIILILLCIIVCRCIRLGMYAHSMYMTLLCYGVATFIAVETFFNVGGVCGLLPITGVTLPFISYGGSSMMILSAAIGLVLNVSRRLRAREKGRN</sequence>
<reference evidence="18" key="1">
    <citation type="journal article" date="2021" name="PeerJ">
        <title>Extensive microbial diversity within the chicken gut microbiome revealed by metagenomics and culture.</title>
        <authorList>
            <person name="Gilroy R."/>
            <person name="Ravi A."/>
            <person name="Getino M."/>
            <person name="Pursley I."/>
            <person name="Horton D.L."/>
            <person name="Alikhan N.F."/>
            <person name="Baker D."/>
            <person name="Gharbi K."/>
            <person name="Hall N."/>
            <person name="Watson M."/>
            <person name="Adriaenssens E.M."/>
            <person name="Foster-Nyarko E."/>
            <person name="Jarju S."/>
            <person name="Secka A."/>
            <person name="Antonio M."/>
            <person name="Oren A."/>
            <person name="Chaudhuri R.R."/>
            <person name="La Ragione R."/>
            <person name="Hildebrand F."/>
            <person name="Pallen M.J."/>
        </authorList>
    </citation>
    <scope>NUCLEOTIDE SEQUENCE</scope>
    <source>
        <strain evidence="18">ChiSxjej3B15-572</strain>
    </source>
</reference>
<evidence type="ECO:0000256" key="15">
    <source>
        <dbReference type="ARBA" id="ARBA00049902"/>
    </source>
</evidence>
<feature type="transmembrane region" description="Helical" evidence="17">
    <location>
        <begin position="356"/>
        <end position="378"/>
    </location>
</feature>
<feature type="transmembrane region" description="Helical" evidence="17">
    <location>
        <begin position="20"/>
        <end position="41"/>
    </location>
</feature>
<dbReference type="GO" id="GO:0005886">
    <property type="term" value="C:plasma membrane"/>
    <property type="evidence" value="ECO:0007669"/>
    <property type="project" value="TreeGrafter"/>
</dbReference>
<evidence type="ECO:0000256" key="4">
    <source>
        <dbReference type="ARBA" id="ARBA00022692"/>
    </source>
</evidence>
<comment type="subcellular location">
    <subcellularLocation>
        <location evidence="1">Membrane</location>
        <topology evidence="1">Multi-pass membrane protein</topology>
    </subcellularLocation>
</comment>
<evidence type="ECO:0000256" key="16">
    <source>
        <dbReference type="ARBA" id="ARBA00049966"/>
    </source>
</evidence>
<dbReference type="Proteomes" id="UP000824231">
    <property type="component" value="Unassembled WGS sequence"/>
</dbReference>
<evidence type="ECO:0000256" key="12">
    <source>
        <dbReference type="ARBA" id="ARBA00041185"/>
    </source>
</evidence>
<dbReference type="Pfam" id="PF01098">
    <property type="entry name" value="FTSW_RODA_SPOVE"/>
    <property type="match status" value="1"/>
</dbReference>
<feature type="transmembrane region" description="Helical" evidence="17">
    <location>
        <begin position="319"/>
        <end position="350"/>
    </location>
</feature>
<gene>
    <name evidence="18" type="ORF">H9856_06185</name>
</gene>
<dbReference type="PROSITE" id="PS00428">
    <property type="entry name" value="FTSW_RODA_SPOVE"/>
    <property type="match status" value="1"/>
</dbReference>
<dbReference type="GO" id="GO:0008955">
    <property type="term" value="F:peptidoglycan glycosyltransferase activity"/>
    <property type="evidence" value="ECO:0007669"/>
    <property type="project" value="UniProtKB-EC"/>
</dbReference>
<organism evidence="18 19">
    <name type="scientific">Candidatus Limosilactobacillus merdigallinarum</name>
    <dbReference type="NCBI Taxonomy" id="2838652"/>
    <lineage>
        <taxon>Bacteria</taxon>
        <taxon>Bacillati</taxon>
        <taxon>Bacillota</taxon>
        <taxon>Bacilli</taxon>
        <taxon>Lactobacillales</taxon>
        <taxon>Lactobacillaceae</taxon>
        <taxon>Limosilactobacillus</taxon>
    </lineage>
</organism>